<feature type="transmembrane region" description="Helical" evidence="7">
    <location>
        <begin position="174"/>
        <end position="197"/>
    </location>
</feature>
<keyword evidence="2 7" id="KW-0813">Transport</keyword>
<evidence type="ECO:0000256" key="6">
    <source>
        <dbReference type="ARBA" id="ARBA00023136"/>
    </source>
</evidence>
<evidence type="ECO:0000259" key="8">
    <source>
        <dbReference type="PROSITE" id="PS50928"/>
    </source>
</evidence>
<keyword evidence="3" id="KW-1003">Cell membrane</keyword>
<evidence type="ECO:0000256" key="2">
    <source>
        <dbReference type="ARBA" id="ARBA00022448"/>
    </source>
</evidence>
<accession>A0A1H9A9X0</accession>
<feature type="domain" description="ABC transmembrane type-1" evidence="8">
    <location>
        <begin position="96"/>
        <end position="301"/>
    </location>
</feature>
<dbReference type="Proteomes" id="UP000199647">
    <property type="component" value="Unassembled WGS sequence"/>
</dbReference>
<keyword evidence="4 7" id="KW-0812">Transmembrane</keyword>
<dbReference type="Pfam" id="PF19300">
    <property type="entry name" value="BPD_transp_1_N"/>
    <property type="match status" value="1"/>
</dbReference>
<dbReference type="GO" id="GO:0005886">
    <property type="term" value="C:plasma membrane"/>
    <property type="evidence" value="ECO:0007669"/>
    <property type="project" value="UniProtKB-SubCell"/>
</dbReference>
<dbReference type="InterPro" id="IPR035906">
    <property type="entry name" value="MetI-like_sf"/>
</dbReference>
<dbReference type="Gene3D" id="1.10.3720.10">
    <property type="entry name" value="MetI-like"/>
    <property type="match status" value="1"/>
</dbReference>
<evidence type="ECO:0000256" key="1">
    <source>
        <dbReference type="ARBA" id="ARBA00004651"/>
    </source>
</evidence>
<protein>
    <submittedName>
        <fullName evidence="9">Peptide/nickel transport system permease protein</fullName>
    </submittedName>
</protein>
<dbReference type="InterPro" id="IPR045621">
    <property type="entry name" value="BPD_transp_1_N"/>
</dbReference>
<organism evidence="9 10">
    <name type="scientific">Faunimonas pinastri</name>
    <dbReference type="NCBI Taxonomy" id="1855383"/>
    <lineage>
        <taxon>Bacteria</taxon>
        <taxon>Pseudomonadati</taxon>
        <taxon>Pseudomonadota</taxon>
        <taxon>Alphaproteobacteria</taxon>
        <taxon>Hyphomicrobiales</taxon>
        <taxon>Afifellaceae</taxon>
        <taxon>Faunimonas</taxon>
    </lineage>
</organism>
<feature type="transmembrane region" description="Helical" evidence="7">
    <location>
        <begin position="146"/>
        <end position="168"/>
    </location>
</feature>
<evidence type="ECO:0000256" key="7">
    <source>
        <dbReference type="RuleBase" id="RU363032"/>
    </source>
</evidence>
<sequence length="316" mass="33448">MILSPVLRRLLVFAATLLAASLAIFIVMDVLPGDPAAIMLGTSARPDTLAAMHHQLGLDRPATVRYLSWLGGMLRGDFGTSITYGVPVSRLFADRLALTLPLALLAVVGSTLVALGLGMAAVARLGRATDHAVAVFSQLGIAVPDFWLGLILILCFATGLHWFSAIGFPGWSGGFFPALKALLLPAVALAVPQAAVLSRVTRAALLEVTHQDFVRTARAKGLRGSTIMLRHVLPNGLVPVLTIVGLQFSFLIAGAVLVENVFALPGLGRLVYQALAQRDLVVIRSVTMLFAAFVMLVNLAVDLAGLLLDPRLRAAR</sequence>
<keyword evidence="10" id="KW-1185">Reference proteome</keyword>
<dbReference type="STRING" id="1855383.SAMN05216548_101368"/>
<dbReference type="EMBL" id="FOFG01000001">
    <property type="protein sequence ID" value="SEP73474.1"/>
    <property type="molecule type" value="Genomic_DNA"/>
</dbReference>
<dbReference type="CDD" id="cd06261">
    <property type="entry name" value="TM_PBP2"/>
    <property type="match status" value="1"/>
</dbReference>
<evidence type="ECO:0000256" key="3">
    <source>
        <dbReference type="ARBA" id="ARBA00022475"/>
    </source>
</evidence>
<gene>
    <name evidence="9" type="ORF">SAMN05216548_101368</name>
</gene>
<feature type="transmembrane region" description="Helical" evidence="7">
    <location>
        <begin position="282"/>
        <end position="308"/>
    </location>
</feature>
<keyword evidence="5 7" id="KW-1133">Transmembrane helix</keyword>
<reference evidence="9 10" key="1">
    <citation type="submission" date="2016-10" db="EMBL/GenBank/DDBJ databases">
        <authorList>
            <person name="de Groot N.N."/>
        </authorList>
    </citation>
    <scope>NUCLEOTIDE SEQUENCE [LARGE SCALE GENOMIC DNA]</scope>
    <source>
        <strain evidence="9 10">A52C2</strain>
    </source>
</reference>
<name>A0A1H9A9X0_9HYPH</name>
<dbReference type="Pfam" id="PF00528">
    <property type="entry name" value="BPD_transp_1"/>
    <property type="match status" value="1"/>
</dbReference>
<evidence type="ECO:0000313" key="10">
    <source>
        <dbReference type="Proteomes" id="UP000199647"/>
    </source>
</evidence>
<evidence type="ECO:0000313" key="9">
    <source>
        <dbReference type="EMBL" id="SEP73474.1"/>
    </source>
</evidence>
<evidence type="ECO:0000256" key="4">
    <source>
        <dbReference type="ARBA" id="ARBA00022692"/>
    </source>
</evidence>
<evidence type="ECO:0000256" key="5">
    <source>
        <dbReference type="ARBA" id="ARBA00022989"/>
    </source>
</evidence>
<dbReference type="SUPFAM" id="SSF161098">
    <property type="entry name" value="MetI-like"/>
    <property type="match status" value="1"/>
</dbReference>
<feature type="transmembrane region" description="Helical" evidence="7">
    <location>
        <begin position="102"/>
        <end position="125"/>
    </location>
</feature>
<dbReference type="PROSITE" id="PS50928">
    <property type="entry name" value="ABC_TM1"/>
    <property type="match status" value="1"/>
</dbReference>
<comment type="subcellular location">
    <subcellularLocation>
        <location evidence="1 7">Cell membrane</location>
        <topology evidence="1 7">Multi-pass membrane protein</topology>
    </subcellularLocation>
</comment>
<feature type="transmembrane region" description="Helical" evidence="7">
    <location>
        <begin position="237"/>
        <end position="262"/>
    </location>
</feature>
<dbReference type="AlphaFoldDB" id="A0A1H9A9X0"/>
<comment type="similarity">
    <text evidence="7">Belongs to the binding-protein-dependent transport system permease family.</text>
</comment>
<dbReference type="PANTHER" id="PTHR43163:SF6">
    <property type="entry name" value="DIPEPTIDE TRANSPORT SYSTEM PERMEASE PROTEIN DPPB-RELATED"/>
    <property type="match status" value="1"/>
</dbReference>
<keyword evidence="6 7" id="KW-0472">Membrane</keyword>
<dbReference type="PANTHER" id="PTHR43163">
    <property type="entry name" value="DIPEPTIDE TRANSPORT SYSTEM PERMEASE PROTEIN DPPB-RELATED"/>
    <property type="match status" value="1"/>
</dbReference>
<dbReference type="GO" id="GO:0071916">
    <property type="term" value="F:dipeptide transmembrane transporter activity"/>
    <property type="evidence" value="ECO:0007669"/>
    <property type="project" value="TreeGrafter"/>
</dbReference>
<dbReference type="InterPro" id="IPR000515">
    <property type="entry name" value="MetI-like"/>
</dbReference>
<proteinExistence type="inferred from homology"/>